<evidence type="ECO:0000256" key="1">
    <source>
        <dbReference type="SAM" id="MobiDB-lite"/>
    </source>
</evidence>
<organism evidence="2 3">
    <name type="scientific">Nonomuraea terrae</name>
    <dbReference type="NCBI Taxonomy" id="2530383"/>
    <lineage>
        <taxon>Bacteria</taxon>
        <taxon>Bacillati</taxon>
        <taxon>Actinomycetota</taxon>
        <taxon>Actinomycetes</taxon>
        <taxon>Streptosporangiales</taxon>
        <taxon>Streptosporangiaceae</taxon>
        <taxon>Nonomuraea</taxon>
    </lineage>
</organism>
<dbReference type="OrthoDB" id="3543673at2"/>
<evidence type="ECO:0000313" key="3">
    <source>
        <dbReference type="Proteomes" id="UP000295302"/>
    </source>
</evidence>
<feature type="region of interest" description="Disordered" evidence="1">
    <location>
        <begin position="55"/>
        <end position="85"/>
    </location>
</feature>
<keyword evidence="3" id="KW-1185">Reference proteome</keyword>
<dbReference type="EMBL" id="SMKQ01000001">
    <property type="protein sequence ID" value="TDD57208.1"/>
    <property type="molecule type" value="Genomic_DNA"/>
</dbReference>
<protein>
    <submittedName>
        <fullName evidence="2">Uncharacterized protein</fullName>
    </submittedName>
</protein>
<evidence type="ECO:0000313" key="2">
    <source>
        <dbReference type="EMBL" id="TDD57208.1"/>
    </source>
</evidence>
<feature type="compositionally biased region" description="Basic and acidic residues" evidence="1">
    <location>
        <begin position="55"/>
        <end position="66"/>
    </location>
</feature>
<gene>
    <name evidence="2" type="ORF">E1286_00325</name>
</gene>
<sequence length="135" mass="13718">MTTRSARIRRPAASCARRVMGHALLVIALVVGAVFTHGGACAAVELAESASHSAHAEWPDQHDGHCLHSSLPEHHRHGTEQDCSASGPAGSTSYVAMPAELCASVAGAAAAPAPSPAHAARLAAACLGNLCVMRI</sequence>
<name>A0A4R4ZF82_9ACTN</name>
<dbReference type="Proteomes" id="UP000295302">
    <property type="component" value="Unassembled WGS sequence"/>
</dbReference>
<reference evidence="2 3" key="1">
    <citation type="submission" date="2019-03" db="EMBL/GenBank/DDBJ databases">
        <title>Draft genome sequences of novel Actinobacteria.</title>
        <authorList>
            <person name="Sahin N."/>
            <person name="Ay H."/>
            <person name="Saygin H."/>
        </authorList>
    </citation>
    <scope>NUCLEOTIDE SEQUENCE [LARGE SCALE GENOMIC DNA]</scope>
    <source>
        <strain evidence="2 3">CH32</strain>
    </source>
</reference>
<accession>A0A4R4ZF82</accession>
<dbReference type="AlphaFoldDB" id="A0A4R4ZF82"/>
<dbReference type="RefSeq" id="WP_132607954.1">
    <property type="nucleotide sequence ID" value="NZ_SMKQ01000001.1"/>
</dbReference>
<proteinExistence type="predicted"/>
<comment type="caution">
    <text evidence="2">The sequence shown here is derived from an EMBL/GenBank/DDBJ whole genome shotgun (WGS) entry which is preliminary data.</text>
</comment>